<organism evidence="3 4">
    <name type="scientific">Ficus carica</name>
    <name type="common">Common fig</name>
    <dbReference type="NCBI Taxonomy" id="3494"/>
    <lineage>
        <taxon>Eukaryota</taxon>
        <taxon>Viridiplantae</taxon>
        <taxon>Streptophyta</taxon>
        <taxon>Embryophyta</taxon>
        <taxon>Tracheophyta</taxon>
        <taxon>Spermatophyta</taxon>
        <taxon>Magnoliopsida</taxon>
        <taxon>eudicotyledons</taxon>
        <taxon>Gunneridae</taxon>
        <taxon>Pentapetalae</taxon>
        <taxon>rosids</taxon>
        <taxon>fabids</taxon>
        <taxon>Rosales</taxon>
        <taxon>Moraceae</taxon>
        <taxon>Ficeae</taxon>
        <taxon>Ficus</taxon>
    </lineage>
</organism>
<dbReference type="EMBL" id="BTGU01002234">
    <property type="protein sequence ID" value="GMN35758.1"/>
    <property type="molecule type" value="Genomic_DNA"/>
</dbReference>
<evidence type="ECO:0000313" key="2">
    <source>
        <dbReference type="EMBL" id="GMN35742.1"/>
    </source>
</evidence>
<dbReference type="AlphaFoldDB" id="A0AA87ZYC9"/>
<evidence type="ECO:0000313" key="4">
    <source>
        <dbReference type="Proteomes" id="UP001187192"/>
    </source>
</evidence>
<keyword evidence="4" id="KW-1185">Reference proteome</keyword>
<reference evidence="3" key="1">
    <citation type="submission" date="2023-07" db="EMBL/GenBank/DDBJ databases">
        <title>draft genome sequence of fig (Ficus carica).</title>
        <authorList>
            <person name="Takahashi T."/>
            <person name="Nishimura K."/>
        </authorList>
    </citation>
    <scope>NUCLEOTIDE SEQUENCE</scope>
</reference>
<feature type="region of interest" description="Disordered" evidence="1">
    <location>
        <begin position="236"/>
        <end position="274"/>
    </location>
</feature>
<sequence length="274" mass="30877">MLPFGLGTYPGIRFGTSCGQLDFGLVEWQRVGEEEEIIAFGQRGYGDSFVQPESALTRGVRQHHERRIGLRLHCLQKLYKDFARFTFPHVQHHGSTAGGEFNDNKQLHSYIEPSSKQINKLSKSPSAKRSSSNLMSPDLRIHNYVHDTCTFLLAEDEYTGEGVGVGQDLTEREKFFRTLEGLVIRPTARLRFPHLTRRRIGLTVVGDGKTSLFKRSAGRGRTNTYQISCSKADARWDGSKADRPTDTSTWAPELRREIRAGGRHEGGLKAEDAR</sequence>
<name>A0AA87ZYC9_FICCA</name>
<feature type="compositionally biased region" description="Low complexity" evidence="1">
    <location>
        <begin position="120"/>
        <end position="132"/>
    </location>
</feature>
<feature type="compositionally biased region" description="Basic and acidic residues" evidence="1">
    <location>
        <begin position="253"/>
        <end position="274"/>
    </location>
</feature>
<feature type="region of interest" description="Disordered" evidence="1">
    <location>
        <begin position="114"/>
        <end position="134"/>
    </location>
</feature>
<feature type="compositionally biased region" description="Basic and acidic residues" evidence="1">
    <location>
        <begin position="236"/>
        <end position="245"/>
    </location>
</feature>
<dbReference type="Proteomes" id="UP001187192">
    <property type="component" value="Unassembled WGS sequence"/>
</dbReference>
<dbReference type="EMBL" id="BTGU01002233">
    <property type="protein sequence ID" value="GMN35742.1"/>
    <property type="molecule type" value="Genomic_DNA"/>
</dbReference>
<proteinExistence type="predicted"/>
<gene>
    <name evidence="2" type="ORF">TIFTF001_042276</name>
    <name evidence="3" type="ORF">TIFTF001_042279</name>
</gene>
<evidence type="ECO:0000313" key="3">
    <source>
        <dbReference type="EMBL" id="GMN35758.1"/>
    </source>
</evidence>
<comment type="caution">
    <text evidence="3">The sequence shown here is derived from an EMBL/GenBank/DDBJ whole genome shotgun (WGS) entry which is preliminary data.</text>
</comment>
<accession>A0AA87ZYC9</accession>
<evidence type="ECO:0000256" key="1">
    <source>
        <dbReference type="SAM" id="MobiDB-lite"/>
    </source>
</evidence>
<protein>
    <submittedName>
        <fullName evidence="3">Uncharacterized protein</fullName>
    </submittedName>
</protein>